<evidence type="ECO:0000256" key="1">
    <source>
        <dbReference type="SAM" id="Phobius"/>
    </source>
</evidence>
<dbReference type="PANTHER" id="PTHR34219:SF6">
    <property type="entry name" value="BLR3280 PROTEIN"/>
    <property type="match status" value="1"/>
</dbReference>
<evidence type="ECO:0000313" key="2">
    <source>
        <dbReference type="EMBL" id="GGB99400.1"/>
    </source>
</evidence>
<feature type="transmembrane region" description="Helical" evidence="1">
    <location>
        <begin position="227"/>
        <end position="249"/>
    </location>
</feature>
<dbReference type="EMBL" id="BMCG01000001">
    <property type="protein sequence ID" value="GGB99400.1"/>
    <property type="molecule type" value="Genomic_DNA"/>
</dbReference>
<dbReference type="InterPro" id="IPR005625">
    <property type="entry name" value="PepSY-ass_TM"/>
</dbReference>
<gene>
    <name evidence="2" type="ORF">GCM10007205_05900</name>
</gene>
<accession>A0A8J2XYL5</accession>
<keyword evidence="3" id="KW-1185">Reference proteome</keyword>
<feature type="transmembrane region" description="Helical" evidence="1">
    <location>
        <begin position="270"/>
        <end position="291"/>
    </location>
</feature>
<keyword evidence="1" id="KW-1133">Transmembrane helix</keyword>
<dbReference type="RefSeq" id="WP_188394662.1">
    <property type="nucleotide sequence ID" value="NZ_BMCG01000001.1"/>
</dbReference>
<dbReference type="AlphaFoldDB" id="A0A8J2XYL5"/>
<feature type="transmembrane region" description="Helical" evidence="1">
    <location>
        <begin position="477"/>
        <end position="498"/>
    </location>
</feature>
<name>A0A8J2XYL5_9BURK</name>
<evidence type="ECO:0000313" key="3">
    <source>
        <dbReference type="Proteomes" id="UP000620266"/>
    </source>
</evidence>
<feature type="transmembrane region" description="Helical" evidence="1">
    <location>
        <begin position="15"/>
        <end position="39"/>
    </location>
</feature>
<proteinExistence type="predicted"/>
<dbReference type="PANTHER" id="PTHR34219">
    <property type="entry name" value="IRON-REGULATED INNER MEMBRANE PROTEIN-RELATED"/>
    <property type="match status" value="1"/>
</dbReference>
<organism evidence="2 3">
    <name type="scientific">Oxalicibacterium flavum</name>
    <dbReference type="NCBI Taxonomy" id="179467"/>
    <lineage>
        <taxon>Bacteria</taxon>
        <taxon>Pseudomonadati</taxon>
        <taxon>Pseudomonadota</taxon>
        <taxon>Betaproteobacteria</taxon>
        <taxon>Burkholderiales</taxon>
        <taxon>Oxalobacteraceae</taxon>
        <taxon>Oxalicibacterium</taxon>
    </lineage>
</organism>
<keyword evidence="1" id="KW-0472">Membrane</keyword>
<keyword evidence="1" id="KW-0812">Transmembrane</keyword>
<evidence type="ECO:0008006" key="4">
    <source>
        <dbReference type="Google" id="ProtNLM"/>
    </source>
</evidence>
<protein>
    <recommendedName>
        <fullName evidence="4">Peptidase</fullName>
    </recommendedName>
</protein>
<sequence>MQTRLKRWLFLIHRWLGIVACLFFAMWFVSGVVMMYVGYPKLTERERLLHLPALNAQAPLLAPEEALKKADAQGPFEELKLANARGGQPVYTAIPAPQQLAGQVGKKGRPEPIIIDARSGQRLSGTDRNLVMASAAAYAGPSITASYVDAIGEDAFTHSRALDAHRPLHRVQLNDQDGTLLYISGRTGEVVRDATRNERIWNYVGAWIHWLYPLRGNVFDAWWTDTVIWLSIGGTVVALTGTVVGILRWRFTKPYRSGSRSPYQRGLMRWHHLFGLSFAVITITWIFSGLMSMNPWRIFDSGAASLQTGLMHGSSLAKTELDTRPQTLLQAIGGPVSELRWNRRLGRNIVTAHGAAGMSVVLDGRTAQPYAPDREVLIAASRHLMPYPIKAVHQLDRYDLYYYAREEHTMTGGGEKPLPVIRVIFDDPAATWVHIDPHTGAILGKTDSHRRASRWLFAMLHSWDWLPLLERRPLWDILLVALSLGGGILSITGVVIGWRRIDRKLGAGGRHA</sequence>
<comment type="caution">
    <text evidence="2">The sequence shown here is derived from an EMBL/GenBank/DDBJ whole genome shotgun (WGS) entry which is preliminary data.</text>
</comment>
<dbReference type="Proteomes" id="UP000620266">
    <property type="component" value="Unassembled WGS sequence"/>
</dbReference>
<reference evidence="2" key="2">
    <citation type="submission" date="2020-09" db="EMBL/GenBank/DDBJ databases">
        <authorList>
            <person name="Sun Q."/>
            <person name="Sedlacek I."/>
        </authorList>
    </citation>
    <scope>NUCLEOTIDE SEQUENCE</scope>
    <source>
        <strain evidence="2">CCM 7086</strain>
    </source>
</reference>
<dbReference type="Pfam" id="PF03929">
    <property type="entry name" value="PepSY_TM"/>
    <property type="match status" value="1"/>
</dbReference>
<feature type="transmembrane region" description="Helical" evidence="1">
    <location>
        <begin position="200"/>
        <end position="215"/>
    </location>
</feature>
<reference evidence="2" key="1">
    <citation type="journal article" date="2014" name="Int. J. Syst. Evol. Microbiol.">
        <title>Complete genome sequence of Corynebacterium casei LMG S-19264T (=DSM 44701T), isolated from a smear-ripened cheese.</title>
        <authorList>
            <consortium name="US DOE Joint Genome Institute (JGI-PGF)"/>
            <person name="Walter F."/>
            <person name="Albersmeier A."/>
            <person name="Kalinowski J."/>
            <person name="Ruckert C."/>
        </authorList>
    </citation>
    <scope>NUCLEOTIDE SEQUENCE</scope>
    <source>
        <strain evidence="2">CCM 7086</strain>
    </source>
</reference>